<sequence length="85" mass="9476">MTPVETTTLCDFGAGGRRSDALINTKAAAQEAVAGINCMHSIETIQQYLAHENQHANRTPVQSHLRERTREIRRDESDTEERAVA</sequence>
<keyword evidence="4" id="KW-1185">Reference proteome</keyword>
<feature type="region of interest" description="Disordered" evidence="1">
    <location>
        <begin position="53"/>
        <end position="85"/>
    </location>
</feature>
<name>A0A4C2EPL9_9EURY</name>
<evidence type="ECO:0000256" key="1">
    <source>
        <dbReference type="SAM" id="MobiDB-lite"/>
    </source>
</evidence>
<feature type="domain" description="DUF8129" evidence="2">
    <location>
        <begin position="33"/>
        <end position="73"/>
    </location>
</feature>
<accession>A0A4C2EPL9</accession>
<organism evidence="3 4">
    <name type="scientific">Haloarcula mannanilytica</name>
    <dbReference type="NCBI Taxonomy" id="2509225"/>
    <lineage>
        <taxon>Archaea</taxon>
        <taxon>Methanobacteriati</taxon>
        <taxon>Methanobacteriota</taxon>
        <taxon>Stenosarchaea group</taxon>
        <taxon>Halobacteria</taxon>
        <taxon>Halobacteriales</taxon>
        <taxon>Haloarculaceae</taxon>
        <taxon>Haloarcula</taxon>
    </lineage>
</organism>
<dbReference type="OrthoDB" id="341442at2157"/>
<evidence type="ECO:0000259" key="2">
    <source>
        <dbReference type="Pfam" id="PF26450"/>
    </source>
</evidence>
<gene>
    <name evidence="3" type="ORF">Harman_42000</name>
</gene>
<protein>
    <recommendedName>
        <fullName evidence="2">DUF8129 domain-containing protein</fullName>
    </recommendedName>
</protein>
<reference evidence="3 4" key="1">
    <citation type="submission" date="2019-02" db="EMBL/GenBank/DDBJ databases">
        <title>Haloarcula mannanilyticum sp. nov., a mannan degrading haloarchaeon isolated from commercial salt.</title>
        <authorList>
            <person name="Enomoto S."/>
            <person name="Shimane Y."/>
            <person name="Kamekura M."/>
            <person name="Ito T."/>
            <person name="Moriya O."/>
            <person name="Ihara K."/>
            <person name="Takahashi-Ando N."/>
            <person name="Fukushima Y."/>
            <person name="Yoshida Y."/>
            <person name="Usama R."/>
            <person name="Takai K."/>
            <person name="Minegishi H."/>
        </authorList>
    </citation>
    <scope>NUCLEOTIDE SEQUENCE [LARGE SCALE GENOMIC DNA]</scope>
    <source>
        <strain evidence="3 4">MD130-1</strain>
    </source>
</reference>
<dbReference type="Pfam" id="PF26450">
    <property type="entry name" value="DUF8129"/>
    <property type="match status" value="1"/>
</dbReference>
<evidence type="ECO:0000313" key="3">
    <source>
        <dbReference type="EMBL" id="GCF16265.1"/>
    </source>
</evidence>
<feature type="compositionally biased region" description="Basic and acidic residues" evidence="1">
    <location>
        <begin position="64"/>
        <end position="85"/>
    </location>
</feature>
<comment type="caution">
    <text evidence="3">The sequence shown here is derived from an EMBL/GenBank/DDBJ whole genome shotgun (WGS) entry which is preliminary data.</text>
</comment>
<dbReference type="Proteomes" id="UP000304382">
    <property type="component" value="Unassembled WGS sequence"/>
</dbReference>
<evidence type="ECO:0000313" key="4">
    <source>
        <dbReference type="Proteomes" id="UP000304382"/>
    </source>
</evidence>
<dbReference type="AlphaFoldDB" id="A0A4C2EPL9"/>
<proteinExistence type="predicted"/>
<dbReference type="EMBL" id="BIXZ01000024">
    <property type="protein sequence ID" value="GCF16265.1"/>
    <property type="molecule type" value="Genomic_DNA"/>
</dbReference>
<dbReference type="RefSeq" id="WP_137685627.1">
    <property type="nucleotide sequence ID" value="NZ_BIXZ01000024.1"/>
</dbReference>
<dbReference type="InterPro" id="IPR058442">
    <property type="entry name" value="DUF8129"/>
</dbReference>